<dbReference type="GO" id="GO:0032259">
    <property type="term" value="P:methylation"/>
    <property type="evidence" value="ECO:0007669"/>
    <property type="project" value="UniProtKB-KW"/>
</dbReference>
<keyword evidence="7" id="KW-1185">Reference proteome</keyword>
<evidence type="ECO:0000256" key="3">
    <source>
        <dbReference type="ARBA" id="ARBA00022679"/>
    </source>
</evidence>
<dbReference type="KEGG" id="aup:AsAng_0019100"/>
<gene>
    <name evidence="5" type="primary">cbiD</name>
    <name evidence="6" type="ORF">AsAng_0019100</name>
</gene>
<name>A0A916DQI7_9BACT</name>
<dbReference type="NCBIfam" id="NF000849">
    <property type="entry name" value="PRK00075.1-1"/>
    <property type="match status" value="1"/>
</dbReference>
<sequence length="364" mass="39902">MGLRKIPEGPLRDGFTTGTSATAAAKAALWAMIHQTPPKEVQVVLPIEKVLTIPVHSCAFTEEWAKCSVIKDAGDDPDVTNKAEIGCEITLTKKKGEVLFVAGEGVGTVTLPGLSLAVGQAAINPVPRQMMVAALQKLLHDADWDFGVCVTVFVVNGVRLAKRTLNERVGIMNGLSILGTTGIVKPYSSSSYIASIEQGIDVAVANGIRELVINSGARSEKYLRALFPYLKEQAFIHYGNWIGETLKKIRHSAIQKVSLGIMLGKAVKLAAGQLDTHSCVSSWDKEFIARLAQKSGYNMQQQNAIKELNMAGRLPEIFPFQEQEAFYQQLLSCCYQQSKTILNPIELDLFLIHKEGDFIKYKRL</sequence>
<dbReference type="Gene3D" id="3.30.2110.10">
    <property type="entry name" value="CbiD-like"/>
    <property type="match status" value="1"/>
</dbReference>
<dbReference type="EMBL" id="AP026867">
    <property type="protein sequence ID" value="BDS11199.1"/>
    <property type="molecule type" value="Genomic_DNA"/>
</dbReference>
<proteinExistence type="inferred from homology"/>
<keyword evidence="1 5" id="KW-0169">Cobalamin biosynthesis</keyword>
<dbReference type="EC" id="2.1.1.195" evidence="5"/>
<evidence type="ECO:0000256" key="2">
    <source>
        <dbReference type="ARBA" id="ARBA00022603"/>
    </source>
</evidence>
<dbReference type="Proteomes" id="UP001060919">
    <property type="component" value="Chromosome"/>
</dbReference>
<dbReference type="PIRSF" id="PIRSF026782">
    <property type="entry name" value="CbiD"/>
    <property type="match status" value="1"/>
</dbReference>
<keyword evidence="3 5" id="KW-0808">Transferase</keyword>
<dbReference type="PANTHER" id="PTHR35863:SF1">
    <property type="entry name" value="COBALT-PRECORRIN-5B C(1)-METHYLTRANSFERASE"/>
    <property type="match status" value="1"/>
</dbReference>
<comment type="function">
    <text evidence="5">Catalyzes the methylation of C-1 in cobalt-precorrin-5B to form cobalt-precorrin-6A.</text>
</comment>
<dbReference type="SUPFAM" id="SSF111342">
    <property type="entry name" value="CbiD-like"/>
    <property type="match status" value="1"/>
</dbReference>
<dbReference type="GO" id="GO:0019251">
    <property type="term" value="P:anaerobic cobalamin biosynthetic process"/>
    <property type="evidence" value="ECO:0007669"/>
    <property type="project" value="UniProtKB-UniRule"/>
</dbReference>
<keyword evidence="2 5" id="KW-0489">Methyltransferase</keyword>
<dbReference type="Pfam" id="PF01888">
    <property type="entry name" value="CbiD"/>
    <property type="match status" value="1"/>
</dbReference>
<reference evidence="6" key="1">
    <citation type="submission" date="2022-09" db="EMBL/GenBank/DDBJ databases">
        <title>Aureispira anguillicida sp. nov., isolated from Leptocephalus of Japanese eel Anguilla japonica.</title>
        <authorList>
            <person name="Yuasa K."/>
            <person name="Mekata T."/>
            <person name="Ikunari K."/>
        </authorList>
    </citation>
    <scope>NUCLEOTIDE SEQUENCE</scope>
    <source>
        <strain evidence="6">EL160426</strain>
    </source>
</reference>
<dbReference type="RefSeq" id="WP_264792402.1">
    <property type="nucleotide sequence ID" value="NZ_AP026867.1"/>
</dbReference>
<evidence type="ECO:0000256" key="5">
    <source>
        <dbReference type="HAMAP-Rule" id="MF_00787"/>
    </source>
</evidence>
<dbReference type="PANTHER" id="PTHR35863">
    <property type="entry name" value="COBALT-PRECORRIN-5B C(1)-METHYLTRANSFERASE"/>
    <property type="match status" value="1"/>
</dbReference>
<comment type="pathway">
    <text evidence="5">Cofactor biosynthesis; adenosylcobalamin biosynthesis; cob(II)yrinate a,c-diamide from sirohydrochlorin (anaerobic route): step 6/10.</text>
</comment>
<dbReference type="InterPro" id="IPR036074">
    <property type="entry name" value="CbiD_sf"/>
</dbReference>
<comment type="catalytic activity">
    <reaction evidence="5">
        <text>Co-precorrin-5B + S-adenosyl-L-methionine = Co-precorrin-6A + S-adenosyl-L-homocysteine</text>
        <dbReference type="Rhea" id="RHEA:26285"/>
        <dbReference type="ChEBI" id="CHEBI:57856"/>
        <dbReference type="ChEBI" id="CHEBI:59789"/>
        <dbReference type="ChEBI" id="CHEBI:60063"/>
        <dbReference type="ChEBI" id="CHEBI:60064"/>
        <dbReference type="EC" id="2.1.1.195"/>
    </reaction>
</comment>
<dbReference type="HAMAP" id="MF_00787">
    <property type="entry name" value="CbiD"/>
    <property type="match status" value="1"/>
</dbReference>
<dbReference type="InterPro" id="IPR002748">
    <property type="entry name" value="CbiD"/>
</dbReference>
<accession>A0A916DQI7</accession>
<dbReference type="GO" id="GO:0008168">
    <property type="term" value="F:methyltransferase activity"/>
    <property type="evidence" value="ECO:0007669"/>
    <property type="project" value="UniProtKB-UniRule"/>
</dbReference>
<dbReference type="AlphaFoldDB" id="A0A916DQI7"/>
<comment type="similarity">
    <text evidence="5">Belongs to the CbiD family.</text>
</comment>
<evidence type="ECO:0000256" key="4">
    <source>
        <dbReference type="ARBA" id="ARBA00022691"/>
    </source>
</evidence>
<dbReference type="NCBIfam" id="TIGR00312">
    <property type="entry name" value="cbiD"/>
    <property type="match status" value="1"/>
</dbReference>
<organism evidence="6 7">
    <name type="scientific">Aureispira anguillae</name>
    <dbReference type="NCBI Taxonomy" id="2864201"/>
    <lineage>
        <taxon>Bacteria</taxon>
        <taxon>Pseudomonadati</taxon>
        <taxon>Bacteroidota</taxon>
        <taxon>Saprospiria</taxon>
        <taxon>Saprospirales</taxon>
        <taxon>Saprospiraceae</taxon>
        <taxon>Aureispira</taxon>
    </lineage>
</organism>
<protein>
    <recommendedName>
        <fullName evidence="5">Cobalt-precorrin-5B C(1)-methyltransferase</fullName>
        <ecNumber evidence="5">2.1.1.195</ecNumber>
    </recommendedName>
    <alternativeName>
        <fullName evidence="5">Cobalt-precorrin-6A synthase</fullName>
    </alternativeName>
</protein>
<evidence type="ECO:0000313" key="6">
    <source>
        <dbReference type="EMBL" id="BDS11199.1"/>
    </source>
</evidence>
<evidence type="ECO:0000256" key="1">
    <source>
        <dbReference type="ARBA" id="ARBA00022573"/>
    </source>
</evidence>
<evidence type="ECO:0000313" key="7">
    <source>
        <dbReference type="Proteomes" id="UP001060919"/>
    </source>
</evidence>
<keyword evidence="4 5" id="KW-0949">S-adenosyl-L-methionine</keyword>